<accession>F8F7Y9</accession>
<reference evidence="2 3" key="2">
    <citation type="journal article" date="2013" name="Genome Announc.">
        <title>Genome Sequence of Growth-Improving Paenibacillus mucilaginosus Strain KNP414.</title>
        <authorList>
            <person name="Lu J.J."/>
            <person name="Wang J.F."/>
            <person name="Hu X.F."/>
        </authorList>
    </citation>
    <scope>NUCLEOTIDE SEQUENCE [LARGE SCALE GENOMIC DNA]</scope>
    <source>
        <strain evidence="2 3">KNP414</strain>
    </source>
</reference>
<reference evidence="3" key="1">
    <citation type="submission" date="2011-06" db="EMBL/GenBank/DDBJ databases">
        <title>Complete genome sequence of Paenibacillus mucilaginosus KNP414.</title>
        <authorList>
            <person name="Wang J."/>
            <person name="Hu S."/>
            <person name="Hu X."/>
            <person name="Zhang B."/>
            <person name="Dong D."/>
            <person name="Zhang S."/>
            <person name="Zhao K."/>
            <person name="Wu D."/>
        </authorList>
    </citation>
    <scope>NUCLEOTIDE SEQUENCE [LARGE SCALE GENOMIC DNA]</scope>
    <source>
        <strain evidence="3">KNP414</strain>
    </source>
</reference>
<dbReference type="InterPro" id="IPR011256">
    <property type="entry name" value="Reg_factor_effector_dom_sf"/>
</dbReference>
<dbReference type="RefSeq" id="WP_013916054.1">
    <property type="nucleotide sequence ID" value="NC_015690.1"/>
</dbReference>
<evidence type="ECO:0000313" key="3">
    <source>
        <dbReference type="Proteomes" id="UP000006620"/>
    </source>
</evidence>
<sequence length="162" mass="18066">MTRVLEAQVIQKPAFRAVGLRWEGTFAEAAAGGIRLVQQELRGRLCEIAGQVNPEQLLGLSYHAHPEAEGFVHYAVLETVPGAGIPEGMLEISVPTLAYAECGHAKGQDIQETYRLIYEWISEQGYVLNKDTELTHYEVYPVSQNPYDPDPEFTIRIPIKGQ</sequence>
<dbReference type="SMART" id="SM00871">
    <property type="entry name" value="AraC_E_bind"/>
    <property type="match status" value="1"/>
</dbReference>
<dbReference type="SUPFAM" id="SSF55136">
    <property type="entry name" value="Probable bacterial effector-binding domain"/>
    <property type="match status" value="1"/>
</dbReference>
<dbReference type="AlphaFoldDB" id="F8F7Y9"/>
<dbReference type="EMBL" id="CP002869">
    <property type="protein sequence ID" value="AEI40893.1"/>
    <property type="molecule type" value="Genomic_DNA"/>
</dbReference>
<dbReference type="PATRIC" id="fig|1036673.3.peg.2101"/>
<proteinExistence type="predicted"/>
<dbReference type="Pfam" id="PF06445">
    <property type="entry name" value="GyrI-like"/>
    <property type="match status" value="1"/>
</dbReference>
<protein>
    <submittedName>
        <fullName evidence="2">Transcription activator effector binding protein</fullName>
    </submittedName>
</protein>
<dbReference type="KEGG" id="pms:KNP414_02332"/>
<feature type="domain" description="AraC effector-binding" evidence="1">
    <location>
        <begin position="5"/>
        <end position="160"/>
    </location>
</feature>
<name>F8F7Y9_PAEMK</name>
<dbReference type="InterPro" id="IPR010499">
    <property type="entry name" value="AraC_E-bd"/>
</dbReference>
<dbReference type="InterPro" id="IPR029442">
    <property type="entry name" value="GyrI-like"/>
</dbReference>
<gene>
    <name evidence="2" type="ordered locus">KNP414_02332</name>
</gene>
<evidence type="ECO:0000259" key="1">
    <source>
        <dbReference type="SMART" id="SM00871"/>
    </source>
</evidence>
<evidence type="ECO:0000313" key="2">
    <source>
        <dbReference type="EMBL" id="AEI40893.1"/>
    </source>
</evidence>
<dbReference type="Proteomes" id="UP000006620">
    <property type="component" value="Chromosome"/>
</dbReference>
<organism evidence="2 3">
    <name type="scientific">Paenibacillus mucilaginosus (strain KNP414)</name>
    <dbReference type="NCBI Taxonomy" id="1036673"/>
    <lineage>
        <taxon>Bacteria</taxon>
        <taxon>Bacillati</taxon>
        <taxon>Bacillota</taxon>
        <taxon>Bacilli</taxon>
        <taxon>Bacillales</taxon>
        <taxon>Paenibacillaceae</taxon>
        <taxon>Paenibacillus</taxon>
    </lineage>
</organism>
<dbReference type="Gene3D" id="3.20.80.10">
    <property type="entry name" value="Regulatory factor, effector binding domain"/>
    <property type="match status" value="1"/>
</dbReference>
<dbReference type="HOGENOM" id="CLU_137307_0_0_9"/>